<keyword evidence="1" id="KW-0472">Membrane</keyword>
<feature type="transmembrane region" description="Helical" evidence="1">
    <location>
        <begin position="6"/>
        <end position="25"/>
    </location>
</feature>
<dbReference type="EMBL" id="CP012502">
    <property type="protein sequence ID" value="AOM83874.1"/>
    <property type="molecule type" value="Genomic_DNA"/>
</dbReference>
<keyword evidence="1" id="KW-0812">Transmembrane</keyword>
<gene>
    <name evidence="2" type="ORF">BBEV_2535</name>
</gene>
<dbReference type="AlphaFoldDB" id="A0A1D7QXZ4"/>
<protein>
    <submittedName>
        <fullName evidence="2">Uncharacterized protein</fullName>
    </submittedName>
</protein>
<name>A0A1D7QXZ4_9BACI</name>
<keyword evidence="3" id="KW-1185">Reference proteome</keyword>
<evidence type="ECO:0000313" key="2">
    <source>
        <dbReference type="EMBL" id="AOM83874.1"/>
    </source>
</evidence>
<sequence>MDDVFLNFIGVMIGYVLFKGFVHIYQHLIRKTNRNSNPVAQYIDDVLKQHVDWRK</sequence>
<reference evidence="2 3" key="1">
    <citation type="submission" date="2015-08" db="EMBL/GenBank/DDBJ databases">
        <title>The complete genome sequence of Bacillus beveridgei MLTeJB.</title>
        <authorList>
            <person name="Hanson T.E."/>
            <person name="Mesa C."/>
            <person name="Basesman S.M."/>
            <person name="Oremland R.S."/>
        </authorList>
    </citation>
    <scope>NUCLEOTIDE SEQUENCE [LARGE SCALE GENOMIC DNA]</scope>
    <source>
        <strain evidence="2 3">MLTeJB</strain>
    </source>
</reference>
<evidence type="ECO:0000256" key="1">
    <source>
        <dbReference type="SAM" id="Phobius"/>
    </source>
</evidence>
<accession>A0A1D7QXZ4</accession>
<evidence type="ECO:0000313" key="3">
    <source>
        <dbReference type="Proteomes" id="UP000094463"/>
    </source>
</evidence>
<keyword evidence="1" id="KW-1133">Transmembrane helix</keyword>
<dbReference type="KEGG" id="bbev:BBEV_2535"/>
<proteinExistence type="predicted"/>
<dbReference type="Proteomes" id="UP000094463">
    <property type="component" value="Chromosome"/>
</dbReference>
<organism evidence="2 3">
    <name type="scientific">Salisediminibacterium beveridgei</name>
    <dbReference type="NCBI Taxonomy" id="632773"/>
    <lineage>
        <taxon>Bacteria</taxon>
        <taxon>Bacillati</taxon>
        <taxon>Bacillota</taxon>
        <taxon>Bacilli</taxon>
        <taxon>Bacillales</taxon>
        <taxon>Bacillaceae</taxon>
        <taxon>Salisediminibacterium</taxon>
    </lineage>
</organism>